<gene>
    <name evidence="8" type="ORF">RhiirC2_794168</name>
</gene>
<proteinExistence type="predicted"/>
<dbReference type="GO" id="GO:0005634">
    <property type="term" value="C:nucleus"/>
    <property type="evidence" value="ECO:0007669"/>
    <property type="project" value="UniProtKB-SubCell"/>
</dbReference>
<evidence type="ECO:0000259" key="7">
    <source>
        <dbReference type="Pfam" id="PF04937"/>
    </source>
</evidence>
<dbReference type="VEuPathDB" id="FungiDB:RhiirA1_480267"/>
<reference evidence="8 9" key="2">
    <citation type="submission" date="2017-10" db="EMBL/GenBank/DDBJ databases">
        <title>Extensive intraspecific genome diversity in a model arbuscular mycorrhizal fungus.</title>
        <authorList>
            <person name="Chen E.C.H."/>
            <person name="Morin E."/>
            <person name="Baudet D."/>
            <person name="Noel J."/>
            <person name="Ndikumana S."/>
            <person name="Charron P."/>
            <person name="St-Onge C."/>
            <person name="Giorgi J."/>
            <person name="Grigoriev I.V."/>
            <person name="Roux C."/>
            <person name="Martin F.M."/>
            <person name="Corradi N."/>
        </authorList>
    </citation>
    <scope>NUCLEOTIDE SEQUENCE [LARGE SCALE GENOMIC DNA]</scope>
    <source>
        <strain evidence="8 9">C2</strain>
    </source>
</reference>
<dbReference type="InterPro" id="IPR007021">
    <property type="entry name" value="DUF659"/>
</dbReference>
<dbReference type="InterPro" id="IPR052035">
    <property type="entry name" value="ZnF_BED_domain_contain"/>
</dbReference>
<dbReference type="GO" id="GO:0008270">
    <property type="term" value="F:zinc ion binding"/>
    <property type="evidence" value="ECO:0007669"/>
    <property type="project" value="UniProtKB-KW"/>
</dbReference>
<sequence length="570" mass="65021">MGERRDTYYQPDDPSTQKKIKIEEEGHLVLSGKTLLEEATLVQENNIRPPAPASVIRRYLSKVLEREDKTNKKRKIVANNQLTMTDYHDSMKIPDARELNSAYELPTREFLSDQLLERELALVNLTVATVIENGANLTLAFDGWTSPTHRSIWNFVIMTPIREEYLYKLVDLSENSHTANYVAQVVGEIIEKIGSNKISAIISDNATNVNTLGSFFKSSHQAGAKLTQLIKENNIRGGGIKLYCKTRWTTASDSVDSIIRLEMVLEQIITNDSNLLNDKIKRIIQTQNFFSDLRILSFVLNPLRKAVLALESKSAMLGDCFLSLIRLSAVLKKLPRSTIRNKPLKDKAYSRIVRCATTIGKRLGFDLKKSRTLCEQIKDYRDGKSPFDLDESCSLNDPLNWWNLIDTDPRPNSLPRIARHLLAICPNSASCERGFFTLSWLFNDRCLNLNISRLESMGKMIMHWKFNVKTELGFYALAETNDDDDDECDILPNESSSHQITVPPDNLIKEIGEIPDDILDDSDDEYEKINDDNYDDDNDENDDENESEGRGNFDYDVEDLLDEFIEEVVD</sequence>
<keyword evidence="2" id="KW-0479">Metal-binding</keyword>
<keyword evidence="3" id="KW-0863">Zinc-finger</keyword>
<keyword evidence="5" id="KW-0539">Nucleus</keyword>
<dbReference type="VEuPathDB" id="FungiDB:FUN_022281"/>
<dbReference type="SUPFAM" id="SSF53098">
    <property type="entry name" value="Ribonuclease H-like"/>
    <property type="match status" value="1"/>
</dbReference>
<dbReference type="InterPro" id="IPR012337">
    <property type="entry name" value="RNaseH-like_sf"/>
</dbReference>
<evidence type="ECO:0000256" key="6">
    <source>
        <dbReference type="SAM" id="MobiDB-lite"/>
    </source>
</evidence>
<evidence type="ECO:0000256" key="3">
    <source>
        <dbReference type="ARBA" id="ARBA00022771"/>
    </source>
</evidence>
<keyword evidence="4" id="KW-0862">Zinc</keyword>
<protein>
    <recommendedName>
        <fullName evidence="7">DUF659 domain-containing protein</fullName>
    </recommendedName>
</protein>
<dbReference type="EMBL" id="LLXL01002828">
    <property type="protein sequence ID" value="PKK59883.1"/>
    <property type="molecule type" value="Genomic_DNA"/>
</dbReference>
<dbReference type="PANTHER" id="PTHR46481:SF10">
    <property type="entry name" value="ZINC FINGER BED DOMAIN-CONTAINING PROTEIN 39"/>
    <property type="match status" value="1"/>
</dbReference>
<dbReference type="AlphaFoldDB" id="A0A2N1ME27"/>
<accession>A0A2N1ME27</accession>
<organism evidence="8 9">
    <name type="scientific">Rhizophagus irregularis</name>
    <dbReference type="NCBI Taxonomy" id="588596"/>
    <lineage>
        <taxon>Eukaryota</taxon>
        <taxon>Fungi</taxon>
        <taxon>Fungi incertae sedis</taxon>
        <taxon>Mucoromycota</taxon>
        <taxon>Glomeromycotina</taxon>
        <taxon>Glomeromycetes</taxon>
        <taxon>Glomerales</taxon>
        <taxon>Glomeraceae</taxon>
        <taxon>Rhizophagus</taxon>
    </lineage>
</organism>
<dbReference type="VEuPathDB" id="FungiDB:RhiirA1_477222"/>
<dbReference type="PANTHER" id="PTHR46481">
    <property type="entry name" value="ZINC FINGER BED DOMAIN-CONTAINING PROTEIN 4"/>
    <property type="match status" value="1"/>
</dbReference>
<evidence type="ECO:0000313" key="9">
    <source>
        <dbReference type="Proteomes" id="UP000233469"/>
    </source>
</evidence>
<feature type="compositionally biased region" description="Acidic residues" evidence="6">
    <location>
        <begin position="516"/>
        <end position="546"/>
    </location>
</feature>
<dbReference type="VEuPathDB" id="FungiDB:RhiirFUN_015057"/>
<dbReference type="VEuPathDB" id="FungiDB:RhiirFUN_018725"/>
<dbReference type="Proteomes" id="UP000233469">
    <property type="component" value="Unassembled WGS sequence"/>
</dbReference>
<reference evidence="8 9" key="1">
    <citation type="submission" date="2016-04" db="EMBL/GenBank/DDBJ databases">
        <title>Genome analyses suggest a sexual origin of heterokaryosis in a supposedly ancient asexual fungus.</title>
        <authorList>
            <person name="Ropars J."/>
            <person name="Sedzielewska K."/>
            <person name="Noel J."/>
            <person name="Charron P."/>
            <person name="Farinelli L."/>
            <person name="Marton T."/>
            <person name="Kruger M."/>
            <person name="Pelin A."/>
            <person name="Brachmann A."/>
            <person name="Corradi N."/>
        </authorList>
    </citation>
    <scope>NUCLEOTIDE SEQUENCE [LARGE SCALE GENOMIC DNA]</scope>
    <source>
        <strain evidence="8 9">C2</strain>
    </source>
</reference>
<name>A0A2N1ME27_9GLOM</name>
<evidence type="ECO:0000256" key="5">
    <source>
        <dbReference type="ARBA" id="ARBA00023242"/>
    </source>
</evidence>
<evidence type="ECO:0000256" key="4">
    <source>
        <dbReference type="ARBA" id="ARBA00022833"/>
    </source>
</evidence>
<evidence type="ECO:0000256" key="1">
    <source>
        <dbReference type="ARBA" id="ARBA00004123"/>
    </source>
</evidence>
<dbReference type="Pfam" id="PF04937">
    <property type="entry name" value="DUF659"/>
    <property type="match status" value="1"/>
</dbReference>
<feature type="region of interest" description="Disordered" evidence="6">
    <location>
        <begin position="516"/>
        <end position="556"/>
    </location>
</feature>
<evidence type="ECO:0000256" key="2">
    <source>
        <dbReference type="ARBA" id="ARBA00022723"/>
    </source>
</evidence>
<comment type="caution">
    <text evidence="8">The sequence shown here is derived from an EMBL/GenBank/DDBJ whole genome shotgun (WGS) entry which is preliminary data.</text>
</comment>
<feature type="domain" description="DUF659" evidence="7">
    <location>
        <begin position="106"/>
        <end position="220"/>
    </location>
</feature>
<evidence type="ECO:0000313" key="8">
    <source>
        <dbReference type="EMBL" id="PKK59883.1"/>
    </source>
</evidence>
<comment type="subcellular location">
    <subcellularLocation>
        <location evidence="1">Nucleus</location>
    </subcellularLocation>
</comment>